<gene>
    <name evidence="1" type="ORF">SAMN05444695_108114</name>
</gene>
<dbReference type="PANTHER" id="PTHR37017">
    <property type="entry name" value="AB HYDROLASE-1 DOMAIN-CONTAINING PROTEIN-RELATED"/>
    <property type="match status" value="1"/>
</dbReference>
<dbReference type="SUPFAM" id="SSF53474">
    <property type="entry name" value="alpha/beta-Hydrolases"/>
    <property type="match status" value="1"/>
</dbReference>
<dbReference type="Gene3D" id="3.40.50.1820">
    <property type="entry name" value="alpha/beta hydrolase"/>
    <property type="match status" value="1"/>
</dbReference>
<sequence>MTAPHVVLVHGAWAGPWVWDNVVGPLRAAGAIPHTPALPGVGTWAADEEITLDTVADTVSALVASLDGPVFLVGHSGGGGVVTAVAERLHERIAGVAYVAGMMLESGRTFGDLCEEIGLHPPVGISKWLRPTADGRGTTVPVEAGAAVFFHGAGAEDAIGAARRLVPQLETARLIAPVWSPGRFGRLPRLYIEATEDRTLPLAAQREMQQRVPGAQVVSLACDHAPQLSATSALVEALVRFTLGAEPERGQREADRAANRRRALRT</sequence>
<dbReference type="PANTHER" id="PTHR37017:SF11">
    <property type="entry name" value="ESTERASE_LIPASE_THIOESTERASE DOMAIN-CONTAINING PROTEIN"/>
    <property type="match status" value="1"/>
</dbReference>
<keyword evidence="2" id="KW-1185">Reference proteome</keyword>
<evidence type="ECO:0000313" key="2">
    <source>
        <dbReference type="Proteomes" id="UP000183263"/>
    </source>
</evidence>
<dbReference type="InterPro" id="IPR052897">
    <property type="entry name" value="Sec-Metab_Biosynth_Hydrolase"/>
</dbReference>
<dbReference type="Proteomes" id="UP000183263">
    <property type="component" value="Unassembled WGS sequence"/>
</dbReference>
<dbReference type="GO" id="GO:0003824">
    <property type="term" value="F:catalytic activity"/>
    <property type="evidence" value="ECO:0007669"/>
    <property type="project" value="UniProtKB-ARBA"/>
</dbReference>
<evidence type="ECO:0000313" key="1">
    <source>
        <dbReference type="EMBL" id="SDI52790.1"/>
    </source>
</evidence>
<reference evidence="1 2" key="1">
    <citation type="submission" date="2016-10" db="EMBL/GenBank/DDBJ databases">
        <authorList>
            <person name="de Groot N.N."/>
        </authorList>
    </citation>
    <scope>NUCLEOTIDE SEQUENCE [LARGE SCALE GENOMIC DNA]</scope>
    <source>
        <strain evidence="1 2">DSM 44892</strain>
    </source>
</reference>
<dbReference type="InterPro" id="IPR000073">
    <property type="entry name" value="AB_hydrolase_1"/>
</dbReference>
<dbReference type="InterPro" id="IPR029058">
    <property type="entry name" value="AB_hydrolase_fold"/>
</dbReference>
<proteinExistence type="predicted"/>
<dbReference type="OrthoDB" id="9773549at2"/>
<accession>A0A1G8LC37</accession>
<dbReference type="Pfam" id="PF12697">
    <property type="entry name" value="Abhydrolase_6"/>
    <property type="match status" value="1"/>
</dbReference>
<protein>
    <submittedName>
        <fullName evidence="1">Pimeloyl-ACP methyl ester carboxylesterase</fullName>
    </submittedName>
</protein>
<dbReference type="RefSeq" id="WP_072738559.1">
    <property type="nucleotide sequence ID" value="NZ_CP048813.1"/>
</dbReference>
<dbReference type="EMBL" id="FNDN01000008">
    <property type="protein sequence ID" value="SDI52790.1"/>
    <property type="molecule type" value="Genomic_DNA"/>
</dbReference>
<dbReference type="AlphaFoldDB" id="A0A1G8LC37"/>
<name>A0A1G8LC37_9NOCA</name>
<organism evidence="1 2">
    <name type="scientific">Rhodococcus triatomae</name>
    <dbReference type="NCBI Taxonomy" id="300028"/>
    <lineage>
        <taxon>Bacteria</taxon>
        <taxon>Bacillati</taxon>
        <taxon>Actinomycetota</taxon>
        <taxon>Actinomycetes</taxon>
        <taxon>Mycobacteriales</taxon>
        <taxon>Nocardiaceae</taxon>
        <taxon>Rhodococcus</taxon>
    </lineage>
</organism>